<name>A0A160U1X7_9ZZZZ</name>
<gene>
    <name evidence="1" type="ORF">MGWOODY_Hyp2294</name>
</gene>
<protein>
    <submittedName>
        <fullName evidence="1">Uncharacterized protein</fullName>
    </submittedName>
</protein>
<proteinExistence type="predicted"/>
<evidence type="ECO:0000313" key="1">
    <source>
        <dbReference type="EMBL" id="CUS57598.1"/>
    </source>
</evidence>
<dbReference type="InterPro" id="IPR036866">
    <property type="entry name" value="RibonucZ/Hydroxyglut_hydro"/>
</dbReference>
<dbReference type="AlphaFoldDB" id="A0A160U1X7"/>
<dbReference type="EMBL" id="CZQD01000046">
    <property type="protein sequence ID" value="CUS57598.1"/>
    <property type="molecule type" value="Genomic_DNA"/>
</dbReference>
<reference evidence="1" key="1">
    <citation type="submission" date="2015-10" db="EMBL/GenBank/DDBJ databases">
        <authorList>
            <person name="Gilbert D.G."/>
        </authorList>
    </citation>
    <scope>NUCLEOTIDE SEQUENCE</scope>
</reference>
<accession>A0A160U1X7</accession>
<organism evidence="1">
    <name type="scientific">hydrothermal vent metagenome</name>
    <dbReference type="NCBI Taxonomy" id="652676"/>
    <lineage>
        <taxon>unclassified sequences</taxon>
        <taxon>metagenomes</taxon>
        <taxon>ecological metagenomes</taxon>
    </lineage>
</organism>
<dbReference type="Gene3D" id="3.60.15.10">
    <property type="entry name" value="Ribonuclease Z/Hydroxyacylglutathione hydrolase-like"/>
    <property type="match status" value="1"/>
</dbReference>
<sequence>MHSTDFAVLPCSKRSLPGACVHVLAGGKRVVFGAPAGMTLDMTQASLRNTDAVMLLSLRGEDIEGLDEMRNAAWRAGRESSLPVAGPSGTGDFLGLLNRAYEVSDALIYVEDRPAGGFDAALLALLPGDGEQVATVFDTGDLRISKFETGTDRAFYVVDYVDHTALIAGCGIELPDSVTDGIDLVLDCESNWPTADPVFVFRDGVVN</sequence>